<comment type="caution">
    <text evidence="2">The sequence shown here is derived from an EMBL/GenBank/DDBJ whole genome shotgun (WGS) entry which is preliminary data.</text>
</comment>
<evidence type="ECO:0000313" key="3">
    <source>
        <dbReference type="Proteomes" id="UP000635477"/>
    </source>
</evidence>
<reference evidence="2" key="1">
    <citation type="journal article" date="2020" name="BMC Genomics">
        <title>Correction to: Identification and distribution of gene clusters required for synthesis of sphingolipid metabolism inhibitors in diverse species of the filamentous fungus Fusarium.</title>
        <authorList>
            <person name="Kim H.S."/>
            <person name="Lohmar J.M."/>
            <person name="Busman M."/>
            <person name="Brown D.W."/>
            <person name="Naumann T.A."/>
            <person name="Divon H.H."/>
            <person name="Lysoe E."/>
            <person name="Uhlig S."/>
            <person name="Proctor R.H."/>
        </authorList>
    </citation>
    <scope>NUCLEOTIDE SEQUENCE</scope>
    <source>
        <strain evidence="2">NRRL 22465</strain>
    </source>
</reference>
<organism evidence="2 3">
    <name type="scientific">Fusarium zealandicum</name>
    <dbReference type="NCBI Taxonomy" id="1053134"/>
    <lineage>
        <taxon>Eukaryota</taxon>
        <taxon>Fungi</taxon>
        <taxon>Dikarya</taxon>
        <taxon>Ascomycota</taxon>
        <taxon>Pezizomycotina</taxon>
        <taxon>Sordariomycetes</taxon>
        <taxon>Hypocreomycetidae</taxon>
        <taxon>Hypocreales</taxon>
        <taxon>Nectriaceae</taxon>
        <taxon>Fusarium</taxon>
        <taxon>Fusarium staphyleae species complex</taxon>
    </lineage>
</organism>
<dbReference type="AlphaFoldDB" id="A0A8H4X8D8"/>
<evidence type="ECO:0000256" key="1">
    <source>
        <dbReference type="SAM" id="MobiDB-lite"/>
    </source>
</evidence>
<proteinExistence type="predicted"/>
<protein>
    <submittedName>
        <fullName evidence="2">Uncharacterized protein</fullName>
    </submittedName>
</protein>
<feature type="non-terminal residue" evidence="2">
    <location>
        <position position="27"/>
    </location>
</feature>
<gene>
    <name evidence="2" type="ORF">FZEAL_10806</name>
</gene>
<keyword evidence="3" id="KW-1185">Reference proteome</keyword>
<dbReference type="Proteomes" id="UP000635477">
    <property type="component" value="Unassembled WGS sequence"/>
</dbReference>
<dbReference type="EMBL" id="JABEYC010001445">
    <property type="protein sequence ID" value="KAF4965075.1"/>
    <property type="molecule type" value="Genomic_DNA"/>
</dbReference>
<name>A0A8H4X8D8_9HYPO</name>
<accession>A0A8H4X8D8</accession>
<evidence type="ECO:0000313" key="2">
    <source>
        <dbReference type="EMBL" id="KAF4965075.1"/>
    </source>
</evidence>
<sequence>MSGDKMEVELAEQKMSSMEHSEQHYFK</sequence>
<reference evidence="2" key="2">
    <citation type="submission" date="2020-05" db="EMBL/GenBank/DDBJ databases">
        <authorList>
            <person name="Kim H.-S."/>
            <person name="Proctor R.H."/>
            <person name="Brown D.W."/>
        </authorList>
    </citation>
    <scope>NUCLEOTIDE SEQUENCE</scope>
    <source>
        <strain evidence="2">NRRL 22465</strain>
    </source>
</reference>
<feature type="region of interest" description="Disordered" evidence="1">
    <location>
        <begin position="1"/>
        <end position="27"/>
    </location>
</feature>